<gene>
    <name evidence="4" type="ORF">LCGC14_3076990</name>
</gene>
<dbReference type="InterPro" id="IPR051626">
    <property type="entry name" value="Oxidoreductase_gamma_subunit"/>
</dbReference>
<keyword evidence="2" id="KW-1133">Transmembrane helix</keyword>
<evidence type="ECO:0000256" key="1">
    <source>
        <dbReference type="ARBA" id="ARBA00023002"/>
    </source>
</evidence>
<keyword evidence="2" id="KW-0472">Membrane</keyword>
<organism evidence="4">
    <name type="scientific">marine sediment metagenome</name>
    <dbReference type="NCBI Taxonomy" id="412755"/>
    <lineage>
        <taxon>unclassified sequences</taxon>
        <taxon>metagenomes</taxon>
        <taxon>ecological metagenomes</taxon>
    </lineage>
</organism>
<dbReference type="SUPFAM" id="SSF52964">
    <property type="entry name" value="TolB, N-terminal domain"/>
    <property type="match status" value="1"/>
</dbReference>
<dbReference type="Pfam" id="PF01558">
    <property type="entry name" value="POR"/>
    <property type="match status" value="1"/>
</dbReference>
<dbReference type="NCBIfam" id="TIGR02175">
    <property type="entry name" value="PorC_KorC"/>
    <property type="match status" value="1"/>
</dbReference>
<dbReference type="PANTHER" id="PTHR43366">
    <property type="entry name" value="PYRUVATE SYNTHASE SUBUNIT PORC"/>
    <property type="match status" value="1"/>
</dbReference>
<dbReference type="InterPro" id="IPR019752">
    <property type="entry name" value="Pyrv/ketoisovalerate_OxRed_cat"/>
</dbReference>
<dbReference type="Gene3D" id="3.40.920.10">
    <property type="entry name" value="Pyruvate-ferredoxin oxidoreductase, PFOR, domain III"/>
    <property type="match status" value="1"/>
</dbReference>
<keyword evidence="2" id="KW-0812">Transmembrane</keyword>
<evidence type="ECO:0000259" key="3">
    <source>
        <dbReference type="Pfam" id="PF01558"/>
    </source>
</evidence>
<dbReference type="SUPFAM" id="SSF53323">
    <property type="entry name" value="Pyruvate-ferredoxin oxidoreductase, PFOR, domain III"/>
    <property type="match status" value="1"/>
</dbReference>
<protein>
    <recommendedName>
        <fullName evidence="3">Pyruvate/ketoisovalerate oxidoreductase catalytic domain-containing protein</fullName>
    </recommendedName>
</protein>
<proteinExistence type="predicted"/>
<dbReference type="Gene3D" id="3.40.50.10070">
    <property type="entry name" value="TolB, N-terminal domain"/>
    <property type="match status" value="1"/>
</dbReference>
<name>A0A0F8Z525_9ZZZZ</name>
<keyword evidence="1" id="KW-0560">Oxidoreductase</keyword>
<evidence type="ECO:0000313" key="4">
    <source>
        <dbReference type="EMBL" id="KKK55196.1"/>
    </source>
</evidence>
<evidence type="ECO:0000256" key="2">
    <source>
        <dbReference type="SAM" id="Phobius"/>
    </source>
</evidence>
<accession>A0A0F8Z525</accession>
<dbReference type="AlphaFoldDB" id="A0A0F8Z525"/>
<dbReference type="InterPro" id="IPR011894">
    <property type="entry name" value="PorC_KorC"/>
</dbReference>
<feature type="non-terminal residue" evidence="4">
    <location>
        <position position="349"/>
    </location>
</feature>
<feature type="domain" description="Pyruvate/ketoisovalerate oxidoreductase catalytic" evidence="3">
    <location>
        <begin position="1"/>
        <end position="146"/>
    </location>
</feature>
<feature type="transmembrane region" description="Helical" evidence="2">
    <location>
        <begin position="197"/>
        <end position="220"/>
    </location>
</feature>
<sequence>EYGPERMGAPTRSFTRISESPITLHSNVRNPDAVVVLDSSLLDTIDVVDGLSEEGVLLINTSQPPQEIRQKLNLKKRKVFTVDASSISLDILGRNLPNTPMLGALIKATDLLSIDTIISAIKHKFEKKFSSRILEGNIQAIRKAYEEVKNKLNLGYEFLGEHTAKNIIEPVRVYRVLMEPEDAGKLIGEEKTKTKRWGWALAAAAVVVLIAGGLSIWQFYFRPPPIEPASVEEMALPLPEKPSIAVLPFDNLSDDPKQEYFADGMTDDLITDLSKISGLFVIARNSTFQYKGKAADFKKISRELGIRYVLEGSVRRVQNKVRINAQLIDATTGGHLWAERYDRHYTDIF</sequence>
<reference evidence="4" key="1">
    <citation type="journal article" date="2015" name="Nature">
        <title>Complex archaea that bridge the gap between prokaryotes and eukaryotes.</title>
        <authorList>
            <person name="Spang A."/>
            <person name="Saw J.H."/>
            <person name="Jorgensen S.L."/>
            <person name="Zaremba-Niedzwiedzka K."/>
            <person name="Martijn J."/>
            <person name="Lind A.E."/>
            <person name="van Eijk R."/>
            <person name="Schleper C."/>
            <person name="Guy L."/>
            <person name="Ettema T.J."/>
        </authorList>
    </citation>
    <scope>NUCLEOTIDE SEQUENCE</scope>
</reference>
<dbReference type="PANTHER" id="PTHR43366:SF1">
    <property type="entry name" value="PYRUVATE SYNTHASE SUBUNIT PORC"/>
    <property type="match status" value="1"/>
</dbReference>
<dbReference type="EMBL" id="LAZR01065613">
    <property type="protein sequence ID" value="KKK55196.1"/>
    <property type="molecule type" value="Genomic_DNA"/>
</dbReference>
<feature type="non-terminal residue" evidence="4">
    <location>
        <position position="1"/>
    </location>
</feature>
<dbReference type="GO" id="GO:0016625">
    <property type="term" value="F:oxidoreductase activity, acting on the aldehyde or oxo group of donors, iron-sulfur protein as acceptor"/>
    <property type="evidence" value="ECO:0007669"/>
    <property type="project" value="InterPro"/>
</dbReference>
<comment type="caution">
    <text evidence="4">The sequence shown here is derived from an EMBL/GenBank/DDBJ whole genome shotgun (WGS) entry which is preliminary data.</text>
</comment>
<dbReference type="InterPro" id="IPR002869">
    <property type="entry name" value="Pyrv_flavodox_OxRed_cen"/>
</dbReference>